<proteinExistence type="predicted"/>
<feature type="domain" description="Phage-Barnase-EndoU-ColicinE5/D-RelE like nuclease 4" evidence="1">
    <location>
        <begin position="26"/>
        <end position="155"/>
    </location>
</feature>
<dbReference type="Proteomes" id="UP000653045">
    <property type="component" value="Unassembled WGS sequence"/>
</dbReference>
<sequence>MVKYPKSYKKPNNNDILVLKRHLGLLNDAAKFFKTYFVNQVVTYCTDDKKIDVYFSYSNFMHLCGIDYEKGSHSFFNDCFSNQVVLHAIKIKKDGTTLQKLQALTSIRDLIGKHVRLVTRGTYLYLSFDYALRTNKQLLALTLLDDRHKIVPQSLLNLKRQKSFPKGDIVRSIYAKDLLTHKKTIHVKM</sequence>
<keyword evidence="3" id="KW-1185">Reference proteome</keyword>
<gene>
    <name evidence="2" type="ORF">JHK62_02775</name>
</gene>
<evidence type="ECO:0000313" key="2">
    <source>
        <dbReference type="EMBL" id="MBJ8325606.1"/>
    </source>
</evidence>
<protein>
    <recommendedName>
        <fullName evidence="1">Phage-Barnase-EndoU-ColicinE5/D-RelE like nuclease 4 domain-containing protein</fullName>
    </recommendedName>
</protein>
<accession>A0ABS0ZJ93</accession>
<reference evidence="2 3" key="1">
    <citation type="journal article" date="2021" name="Int. J. Syst. Evol. Microbiol.">
        <title>Streptococcus vicugnae sp. nov., isolated from faeces of alpacas (Vicugna pacos) and cattle (Bos taurus), Streptococcus zalophi sp. nov., and Streptococcus pacificus sp. nov., isolated from respiratory tract of California sea lions (Zalophus californianus).</title>
        <authorList>
            <person name="Volokhov D.V."/>
            <person name="Zagorodnyaya T.A."/>
            <person name="Shen Z."/>
            <person name="Blom J."/>
            <person name="Furtak V.A."/>
            <person name="Eisenberg T."/>
            <person name="Fan P."/>
            <person name="Jeong K.C."/>
            <person name="Gao Y."/>
            <person name="Zhang S."/>
            <person name="Amselle M."/>
        </authorList>
    </citation>
    <scope>NUCLEOTIDE SEQUENCE [LARGE SCALE GENOMIC DNA]</scope>
    <source>
        <strain evidence="2 3">CSL7591</strain>
    </source>
</reference>
<dbReference type="RefSeq" id="WP_199575246.1">
    <property type="nucleotide sequence ID" value="NZ_JAENBO010000001.1"/>
</dbReference>
<evidence type="ECO:0000259" key="1">
    <source>
        <dbReference type="Pfam" id="PF18813"/>
    </source>
</evidence>
<dbReference type="EMBL" id="JAENBO010000001">
    <property type="protein sequence ID" value="MBJ8325606.1"/>
    <property type="molecule type" value="Genomic_DNA"/>
</dbReference>
<comment type="caution">
    <text evidence="2">The sequence shown here is derived from an EMBL/GenBank/DDBJ whole genome shotgun (WGS) entry which is preliminary data.</text>
</comment>
<evidence type="ECO:0000313" key="3">
    <source>
        <dbReference type="Proteomes" id="UP000653045"/>
    </source>
</evidence>
<organism evidence="2 3">
    <name type="scientific">Streptococcus pacificus</name>
    <dbReference type="NCBI Taxonomy" id="2740577"/>
    <lineage>
        <taxon>Bacteria</taxon>
        <taxon>Bacillati</taxon>
        <taxon>Bacillota</taxon>
        <taxon>Bacilli</taxon>
        <taxon>Lactobacillales</taxon>
        <taxon>Streptococcaceae</taxon>
        <taxon>Streptococcus</taxon>
    </lineage>
</organism>
<dbReference type="InterPro" id="IPR041420">
    <property type="entry name" value="PBECR4"/>
</dbReference>
<dbReference type="Pfam" id="PF18813">
    <property type="entry name" value="PBECR4"/>
    <property type="match status" value="1"/>
</dbReference>
<name>A0ABS0ZJ93_9STRE</name>